<dbReference type="PRINTS" id="PR00598">
    <property type="entry name" value="HTHMARR"/>
</dbReference>
<dbReference type="PANTHER" id="PTHR42756:SF1">
    <property type="entry name" value="TRANSCRIPTIONAL REPRESSOR OF EMRAB OPERON"/>
    <property type="match status" value="1"/>
</dbReference>
<protein>
    <submittedName>
        <fullName evidence="5">MarR family transcriptional regulator</fullName>
    </submittedName>
</protein>
<accession>A0A4Q0VC90</accession>
<evidence type="ECO:0000256" key="2">
    <source>
        <dbReference type="ARBA" id="ARBA00023125"/>
    </source>
</evidence>
<dbReference type="InterPro" id="IPR000835">
    <property type="entry name" value="HTH_MarR-typ"/>
</dbReference>
<dbReference type="GO" id="GO:0003700">
    <property type="term" value="F:DNA-binding transcription factor activity"/>
    <property type="evidence" value="ECO:0007669"/>
    <property type="project" value="InterPro"/>
</dbReference>
<reference evidence="5 6" key="1">
    <citation type="submission" date="2018-06" db="EMBL/GenBank/DDBJ databases">
        <title>Genome conservation of Clostridium tetani.</title>
        <authorList>
            <person name="Bruggemann H."/>
            <person name="Popoff M.R."/>
        </authorList>
    </citation>
    <scope>NUCLEOTIDE SEQUENCE [LARGE SCALE GENOMIC DNA]</scope>
    <source>
        <strain evidence="5 6">2017.061</strain>
    </source>
</reference>
<evidence type="ECO:0000313" key="6">
    <source>
        <dbReference type="Proteomes" id="UP000290921"/>
    </source>
</evidence>
<proteinExistence type="predicted"/>
<evidence type="ECO:0000256" key="3">
    <source>
        <dbReference type="ARBA" id="ARBA00023163"/>
    </source>
</evidence>
<evidence type="ECO:0000256" key="1">
    <source>
        <dbReference type="ARBA" id="ARBA00023015"/>
    </source>
</evidence>
<dbReference type="Proteomes" id="UP000290921">
    <property type="component" value="Unassembled WGS sequence"/>
</dbReference>
<evidence type="ECO:0000313" key="5">
    <source>
        <dbReference type="EMBL" id="RXI48499.1"/>
    </source>
</evidence>
<dbReference type="PROSITE" id="PS50995">
    <property type="entry name" value="HTH_MARR_2"/>
    <property type="match status" value="1"/>
</dbReference>
<gene>
    <name evidence="5" type="ORF">DP130_07135</name>
</gene>
<dbReference type="InterPro" id="IPR036390">
    <property type="entry name" value="WH_DNA-bd_sf"/>
</dbReference>
<dbReference type="Pfam" id="PF01047">
    <property type="entry name" value="MarR"/>
    <property type="match status" value="1"/>
</dbReference>
<dbReference type="GO" id="GO:0003677">
    <property type="term" value="F:DNA binding"/>
    <property type="evidence" value="ECO:0007669"/>
    <property type="project" value="UniProtKB-KW"/>
</dbReference>
<name>A0A4Q0VC90_CLOTA</name>
<feature type="domain" description="HTH marR-type" evidence="4">
    <location>
        <begin position="1"/>
        <end position="140"/>
    </location>
</feature>
<keyword evidence="2" id="KW-0238">DNA-binding</keyword>
<dbReference type="Gene3D" id="1.10.10.10">
    <property type="entry name" value="Winged helix-like DNA-binding domain superfamily/Winged helix DNA-binding domain"/>
    <property type="match status" value="1"/>
</dbReference>
<sequence length="148" mass="17327">MEVYMDIENSLITNHLRVCGRTFKGLEEELNKIGLYRGQPALLFILSKSNGLTQKELCSRLHIAPATITKMVKRLESSDFVERKSDEKDLRVNRIYLTSKAYEVMDTIKIVYKDFEESCFEGLSKEEREIFDNILAKINNNLKRKEMR</sequence>
<comment type="caution">
    <text evidence="5">The sequence shown here is derived from an EMBL/GenBank/DDBJ whole genome shotgun (WGS) entry which is preliminary data.</text>
</comment>
<dbReference type="SUPFAM" id="SSF46785">
    <property type="entry name" value="Winged helix' DNA-binding domain"/>
    <property type="match status" value="1"/>
</dbReference>
<dbReference type="AlphaFoldDB" id="A0A4Q0VC90"/>
<dbReference type="PANTHER" id="PTHR42756">
    <property type="entry name" value="TRANSCRIPTIONAL REGULATOR, MARR"/>
    <property type="match status" value="1"/>
</dbReference>
<dbReference type="EMBL" id="QMAP01000006">
    <property type="protein sequence ID" value="RXI48499.1"/>
    <property type="molecule type" value="Genomic_DNA"/>
</dbReference>
<dbReference type="InterPro" id="IPR036388">
    <property type="entry name" value="WH-like_DNA-bd_sf"/>
</dbReference>
<dbReference type="SMART" id="SM00347">
    <property type="entry name" value="HTH_MARR"/>
    <property type="match status" value="1"/>
</dbReference>
<keyword evidence="1" id="KW-0805">Transcription regulation</keyword>
<organism evidence="5 6">
    <name type="scientific">Clostridium tetani</name>
    <dbReference type="NCBI Taxonomy" id="1513"/>
    <lineage>
        <taxon>Bacteria</taxon>
        <taxon>Bacillati</taxon>
        <taxon>Bacillota</taxon>
        <taxon>Clostridia</taxon>
        <taxon>Eubacteriales</taxon>
        <taxon>Clostridiaceae</taxon>
        <taxon>Clostridium</taxon>
    </lineage>
</organism>
<keyword evidence="3" id="KW-0804">Transcription</keyword>
<evidence type="ECO:0000259" key="4">
    <source>
        <dbReference type="PROSITE" id="PS50995"/>
    </source>
</evidence>